<dbReference type="Gene3D" id="3.40.50.1820">
    <property type="entry name" value="alpha/beta hydrolase"/>
    <property type="match status" value="1"/>
</dbReference>
<reference evidence="9 10" key="1">
    <citation type="submission" date="2019-02" db="EMBL/GenBank/DDBJ databases">
        <title>Genomic Encyclopedia of Type Strains, Phase IV (KMG-IV): sequencing the most valuable type-strain genomes for metagenomic binning, comparative biology and taxonomic classification.</title>
        <authorList>
            <person name="Goeker M."/>
        </authorList>
    </citation>
    <scope>NUCLEOTIDE SEQUENCE [LARGE SCALE GENOMIC DNA]</scope>
    <source>
        <strain evidence="9 10">DSM 10617</strain>
    </source>
</reference>
<keyword evidence="7" id="KW-1015">Disulfide bond</keyword>
<evidence type="ECO:0000256" key="6">
    <source>
        <dbReference type="ARBA" id="ARBA00022837"/>
    </source>
</evidence>
<evidence type="ECO:0000313" key="10">
    <source>
        <dbReference type="Proteomes" id="UP000293433"/>
    </source>
</evidence>
<proteinExistence type="inferred from homology"/>
<evidence type="ECO:0000256" key="4">
    <source>
        <dbReference type="ARBA" id="ARBA00022729"/>
    </source>
</evidence>
<feature type="chain" id="PRO_5020203498" evidence="8">
    <location>
        <begin position="23"/>
        <end position="622"/>
    </location>
</feature>
<dbReference type="AlphaFoldDB" id="A0A4Q7L9J7"/>
<dbReference type="InterPro" id="IPR011118">
    <property type="entry name" value="Tannase/feruloyl_esterase"/>
</dbReference>
<dbReference type="EMBL" id="SGWV01000015">
    <property type="protein sequence ID" value="RZS46686.1"/>
    <property type="molecule type" value="Genomic_DNA"/>
</dbReference>
<feature type="signal peptide" evidence="8">
    <location>
        <begin position="1"/>
        <end position="22"/>
    </location>
</feature>
<sequence length="622" mass="64685">MHSRTYPSPMLAVLSATTLALAGCGGGNAPAATPTATAQACDDGLKTSFAPDANTTVLLVKSYAAGDPLALPGTPASPVPPVLGAGMCLVKMVVGPGNAGTAGAPSTTRGVGIEVWLPTQAGWNERIRAFGSGGWAGGRHTDITRIGYEGASFQPLHLAALANGYAVVVSDHGKTTAPYGGGANASFMMNPDGSINQVSWQDFSERAIHEMAEKSKALVKHYYARPHQYAYWEGFSTGGRQGLKSAQKYPGDFDGILAGAPAINWTNFITSEMYPQTVMWRDLGGVIAASKLNAVSASATAACDAAGLGFILNPASCRYDPTQDAAALCTTTTTSGATPGSNADTTKCLSLAEAQAVNKTWYGHTHDGSVPDPFVDNGSGTTQGFKQLWWGLTRGTSLTSLAGTNPFPISSDNVALILQSPQFAQTAPATFVNATAAPADRWRSLTYADLANVNALGVGLQPWFSHINTDNPNLAAFRDKGGKILTYHGLADELITPQGSVNYYAKVEAAMGGNAEVQKFHRLFLIPGMGHNTIFKVSALDPATGAIATTSKVPLPALPINGGTDDQLFTALRNWVENGTAPSRMDISSSDASVTLPICAYPKRAVHSGTGSVRSAASYTCS</sequence>
<keyword evidence="4 8" id="KW-0732">Signal</keyword>
<gene>
    <name evidence="9" type="ORF">EV685_4105</name>
</gene>
<dbReference type="InterPro" id="IPR029058">
    <property type="entry name" value="AB_hydrolase_fold"/>
</dbReference>
<evidence type="ECO:0000256" key="2">
    <source>
        <dbReference type="ARBA" id="ARBA00022487"/>
    </source>
</evidence>
<dbReference type="GO" id="GO:0046872">
    <property type="term" value="F:metal ion binding"/>
    <property type="evidence" value="ECO:0007669"/>
    <property type="project" value="UniProtKB-KW"/>
</dbReference>
<dbReference type="PANTHER" id="PTHR33938:SF15">
    <property type="entry name" value="FERULOYL ESTERASE B-RELATED"/>
    <property type="match status" value="1"/>
</dbReference>
<dbReference type="Proteomes" id="UP000293433">
    <property type="component" value="Unassembled WGS sequence"/>
</dbReference>
<dbReference type="RefSeq" id="WP_130483916.1">
    <property type="nucleotide sequence ID" value="NZ_SGWV01000015.1"/>
</dbReference>
<dbReference type="PANTHER" id="PTHR33938">
    <property type="entry name" value="FERULOYL ESTERASE B-RELATED"/>
    <property type="match status" value="1"/>
</dbReference>
<dbReference type="SUPFAM" id="SSF53474">
    <property type="entry name" value="alpha/beta-Hydrolases"/>
    <property type="match status" value="1"/>
</dbReference>
<evidence type="ECO:0000256" key="1">
    <source>
        <dbReference type="ARBA" id="ARBA00006249"/>
    </source>
</evidence>
<evidence type="ECO:0000313" key="9">
    <source>
        <dbReference type="EMBL" id="RZS46686.1"/>
    </source>
</evidence>
<dbReference type="OrthoDB" id="7062032at2"/>
<keyword evidence="6" id="KW-0106">Calcium</keyword>
<comment type="similarity">
    <text evidence="1">Belongs to the tannase family.</text>
</comment>
<dbReference type="PROSITE" id="PS51257">
    <property type="entry name" value="PROKAR_LIPOPROTEIN"/>
    <property type="match status" value="1"/>
</dbReference>
<protein>
    <submittedName>
        <fullName evidence="9">Feruloyl esterase</fullName>
    </submittedName>
</protein>
<keyword evidence="3" id="KW-0479">Metal-binding</keyword>
<evidence type="ECO:0000256" key="7">
    <source>
        <dbReference type="ARBA" id="ARBA00023157"/>
    </source>
</evidence>
<evidence type="ECO:0000256" key="8">
    <source>
        <dbReference type="SAM" id="SignalP"/>
    </source>
</evidence>
<dbReference type="Pfam" id="PF07519">
    <property type="entry name" value="Tannase"/>
    <property type="match status" value="1"/>
</dbReference>
<evidence type="ECO:0000256" key="5">
    <source>
        <dbReference type="ARBA" id="ARBA00022801"/>
    </source>
</evidence>
<accession>A0A4Q7L9J7</accession>
<comment type="caution">
    <text evidence="9">The sequence shown here is derived from an EMBL/GenBank/DDBJ whole genome shotgun (WGS) entry which is preliminary data.</text>
</comment>
<dbReference type="GO" id="GO:0052689">
    <property type="term" value="F:carboxylic ester hydrolase activity"/>
    <property type="evidence" value="ECO:0007669"/>
    <property type="project" value="UniProtKB-KW"/>
</dbReference>
<keyword evidence="5" id="KW-0378">Hydrolase</keyword>
<organism evidence="9 10">
    <name type="scientific">Sphaerotilus mobilis</name>
    <dbReference type="NCBI Taxonomy" id="47994"/>
    <lineage>
        <taxon>Bacteria</taxon>
        <taxon>Pseudomonadati</taxon>
        <taxon>Pseudomonadota</taxon>
        <taxon>Betaproteobacteria</taxon>
        <taxon>Burkholderiales</taxon>
        <taxon>Sphaerotilaceae</taxon>
        <taxon>Sphaerotilus</taxon>
    </lineage>
</organism>
<keyword evidence="10" id="KW-1185">Reference proteome</keyword>
<evidence type="ECO:0000256" key="3">
    <source>
        <dbReference type="ARBA" id="ARBA00022723"/>
    </source>
</evidence>
<name>A0A4Q7L9J7_9BURK</name>
<keyword evidence="2" id="KW-0719">Serine esterase</keyword>